<keyword evidence="7 16" id="KW-0963">Cytoplasm</keyword>
<dbReference type="InterPro" id="IPR050408">
    <property type="entry name" value="HGPRT"/>
</dbReference>
<dbReference type="GO" id="GO:0000166">
    <property type="term" value="F:nucleotide binding"/>
    <property type="evidence" value="ECO:0007669"/>
    <property type="project" value="UniProtKB-KW"/>
</dbReference>
<keyword evidence="10 16" id="KW-0479">Metal-binding</keyword>
<keyword evidence="11 16" id="KW-0660">Purine salvage</keyword>
<evidence type="ECO:0000256" key="14">
    <source>
        <dbReference type="ARBA" id="ARBA00048811"/>
    </source>
</evidence>
<dbReference type="GO" id="GO:0046100">
    <property type="term" value="P:hypoxanthine metabolic process"/>
    <property type="evidence" value="ECO:0007669"/>
    <property type="project" value="TreeGrafter"/>
</dbReference>
<comment type="caution">
    <text evidence="18">The sequence shown here is derived from an EMBL/GenBank/DDBJ whole genome shotgun (WGS) entry which is preliminary data.</text>
</comment>
<keyword evidence="9 16" id="KW-0808">Transferase</keyword>
<dbReference type="AlphaFoldDB" id="A0A1E5FYW8"/>
<evidence type="ECO:0000313" key="18">
    <source>
        <dbReference type="EMBL" id="OEF95775.1"/>
    </source>
</evidence>
<dbReference type="InterPro" id="IPR029057">
    <property type="entry name" value="PRTase-like"/>
</dbReference>
<dbReference type="GO" id="GO:0052657">
    <property type="term" value="F:guanine phosphoribosyltransferase activity"/>
    <property type="evidence" value="ECO:0007669"/>
    <property type="project" value="UniProtKB-ARBA"/>
</dbReference>
<dbReference type="RefSeq" id="WP_069644341.1">
    <property type="nucleotide sequence ID" value="NZ_MIJE01000035.1"/>
</dbReference>
<dbReference type="GO" id="GO:0032263">
    <property type="term" value="P:GMP salvage"/>
    <property type="evidence" value="ECO:0007669"/>
    <property type="project" value="TreeGrafter"/>
</dbReference>
<dbReference type="NCBIfam" id="TIGR01203">
    <property type="entry name" value="HGPRTase"/>
    <property type="match status" value="1"/>
</dbReference>
<evidence type="ECO:0000256" key="15">
    <source>
        <dbReference type="ARBA" id="ARBA00049402"/>
    </source>
</evidence>
<comment type="function">
    <text evidence="2">Purine salvage pathway enzyme that catalyzes the transfer of the ribosyl-5-phosphate group from 5-phospho-alpha-D-ribose 1-diphosphate (PRPP) to the N9 position of the 6-oxopurines hypoxanthine and guanine to form the corresponding ribonucleotides IMP (inosine 5'-monophosphate) and GMP (guanosine 5'-monophosphate), with the release of PPi.</text>
</comment>
<keyword evidence="13 16" id="KW-0460">Magnesium</keyword>
<dbReference type="Pfam" id="PF00156">
    <property type="entry name" value="Pribosyltran"/>
    <property type="match status" value="1"/>
</dbReference>
<evidence type="ECO:0000256" key="11">
    <source>
        <dbReference type="ARBA" id="ARBA00022726"/>
    </source>
</evidence>
<gene>
    <name evidence="18" type="ORF">BHF68_11800</name>
</gene>
<dbReference type="STRING" id="766136.BHF68_11800"/>
<comment type="catalytic activity">
    <reaction evidence="14">
        <text>GMP + diphosphate = guanine + 5-phospho-alpha-D-ribose 1-diphosphate</text>
        <dbReference type="Rhea" id="RHEA:25424"/>
        <dbReference type="ChEBI" id="CHEBI:16235"/>
        <dbReference type="ChEBI" id="CHEBI:33019"/>
        <dbReference type="ChEBI" id="CHEBI:58017"/>
        <dbReference type="ChEBI" id="CHEBI:58115"/>
        <dbReference type="EC" id="2.4.2.8"/>
    </reaction>
    <physiologicalReaction direction="right-to-left" evidence="14">
        <dbReference type="Rhea" id="RHEA:25426"/>
    </physiologicalReaction>
</comment>
<dbReference type="GO" id="GO:0006166">
    <property type="term" value="P:purine ribonucleoside salvage"/>
    <property type="evidence" value="ECO:0007669"/>
    <property type="project" value="UniProtKB-KW"/>
</dbReference>
<comment type="pathway">
    <text evidence="5">Purine metabolism; GMP biosynthesis via salvage pathway; GMP from guanine: step 1/1.</text>
</comment>
<evidence type="ECO:0000256" key="10">
    <source>
        <dbReference type="ARBA" id="ARBA00022723"/>
    </source>
</evidence>
<evidence type="ECO:0000259" key="17">
    <source>
        <dbReference type="Pfam" id="PF00156"/>
    </source>
</evidence>
<dbReference type="FunFam" id="3.40.50.2020:FF:000006">
    <property type="entry name" value="Hypoxanthine phosphoribosyltransferase"/>
    <property type="match status" value="1"/>
</dbReference>
<evidence type="ECO:0000256" key="5">
    <source>
        <dbReference type="ARBA" id="ARBA00004676"/>
    </source>
</evidence>
<evidence type="ECO:0000256" key="6">
    <source>
        <dbReference type="ARBA" id="ARBA00008391"/>
    </source>
</evidence>
<feature type="domain" description="Phosphoribosyltransferase" evidence="17">
    <location>
        <begin position="13"/>
        <end position="159"/>
    </location>
</feature>
<sequence length="180" mass="20366">MHNDVLEVLLTEEQIQQKTAELGRLISEDYKDKNPLIICVLKGAVMFMGDLLKKIEVPLEIDFMAVSSYGTSTESSGVVRIVKDLDTEVAGRHVIIVEDIIDSGLTLSYLCDMLHRRNCASLKIVALLDKPHRRKAEINIDYKGFEIPDAFIVGYGLDYAEKYRNVPYIFIPKPEVYSKA</sequence>
<keyword evidence="19" id="KW-1185">Reference proteome</keyword>
<dbReference type="InterPro" id="IPR000836">
    <property type="entry name" value="PRTase_dom"/>
</dbReference>
<protein>
    <recommendedName>
        <fullName evidence="16">Hypoxanthine phosphoribosyltransferase</fullName>
        <ecNumber evidence="16">2.4.2.8</ecNumber>
    </recommendedName>
</protein>
<evidence type="ECO:0000256" key="4">
    <source>
        <dbReference type="ARBA" id="ARBA00004669"/>
    </source>
</evidence>
<dbReference type="CDD" id="cd06223">
    <property type="entry name" value="PRTases_typeI"/>
    <property type="match status" value="1"/>
</dbReference>
<evidence type="ECO:0000256" key="12">
    <source>
        <dbReference type="ARBA" id="ARBA00022741"/>
    </source>
</evidence>
<keyword evidence="8 16" id="KW-0328">Glycosyltransferase</keyword>
<evidence type="ECO:0000256" key="1">
    <source>
        <dbReference type="ARBA" id="ARBA00001946"/>
    </source>
</evidence>
<comment type="pathway">
    <text evidence="4 16">Purine metabolism; IMP biosynthesis via salvage pathway; IMP from hypoxanthine: step 1/1.</text>
</comment>
<dbReference type="InterPro" id="IPR005904">
    <property type="entry name" value="Hxn_phspho_trans"/>
</dbReference>
<evidence type="ECO:0000256" key="7">
    <source>
        <dbReference type="ARBA" id="ARBA00022490"/>
    </source>
</evidence>
<proteinExistence type="inferred from homology"/>
<dbReference type="GO" id="GO:0032264">
    <property type="term" value="P:IMP salvage"/>
    <property type="evidence" value="ECO:0007669"/>
    <property type="project" value="UniProtKB-UniPathway"/>
</dbReference>
<comment type="subcellular location">
    <subcellularLocation>
        <location evidence="3 16">Cytoplasm</location>
    </subcellularLocation>
</comment>
<dbReference type="EC" id="2.4.2.8" evidence="16"/>
<dbReference type="PANTHER" id="PTHR43340">
    <property type="entry name" value="HYPOXANTHINE-GUANINE PHOSPHORIBOSYLTRANSFERASE"/>
    <property type="match status" value="1"/>
</dbReference>
<dbReference type="GO" id="GO:0004422">
    <property type="term" value="F:hypoxanthine phosphoribosyltransferase activity"/>
    <property type="evidence" value="ECO:0007669"/>
    <property type="project" value="InterPro"/>
</dbReference>
<evidence type="ECO:0000256" key="16">
    <source>
        <dbReference type="RuleBase" id="RU364099"/>
    </source>
</evidence>
<accession>A0A1E5FYW8</accession>
<comment type="catalytic activity">
    <reaction evidence="15">
        <text>IMP + diphosphate = hypoxanthine + 5-phospho-alpha-D-ribose 1-diphosphate</text>
        <dbReference type="Rhea" id="RHEA:17973"/>
        <dbReference type="ChEBI" id="CHEBI:17368"/>
        <dbReference type="ChEBI" id="CHEBI:33019"/>
        <dbReference type="ChEBI" id="CHEBI:58017"/>
        <dbReference type="ChEBI" id="CHEBI:58053"/>
        <dbReference type="EC" id="2.4.2.8"/>
    </reaction>
    <physiologicalReaction direction="right-to-left" evidence="15">
        <dbReference type="Rhea" id="RHEA:17975"/>
    </physiologicalReaction>
</comment>
<dbReference type="SUPFAM" id="SSF53271">
    <property type="entry name" value="PRTase-like"/>
    <property type="match status" value="1"/>
</dbReference>
<dbReference type="Proteomes" id="UP000094296">
    <property type="component" value="Unassembled WGS sequence"/>
</dbReference>
<organism evidence="18 19">
    <name type="scientific">Desulfuribacillus alkaliarsenatis</name>
    <dbReference type="NCBI Taxonomy" id="766136"/>
    <lineage>
        <taxon>Bacteria</taxon>
        <taxon>Bacillati</taxon>
        <taxon>Bacillota</taxon>
        <taxon>Desulfuribacillia</taxon>
        <taxon>Desulfuribacillales</taxon>
        <taxon>Desulfuribacillaceae</taxon>
        <taxon>Desulfuribacillus</taxon>
    </lineage>
</organism>
<evidence type="ECO:0000313" key="19">
    <source>
        <dbReference type="Proteomes" id="UP000094296"/>
    </source>
</evidence>
<evidence type="ECO:0000256" key="13">
    <source>
        <dbReference type="ARBA" id="ARBA00022842"/>
    </source>
</evidence>
<reference evidence="18 19" key="1">
    <citation type="submission" date="2016-09" db="EMBL/GenBank/DDBJ databases">
        <title>Draft genome sequence for the type strain of Desulfuribacillus alkaliarsenatis AHT28, an obligately anaerobic, sulfidogenic bacterium isolated from Russian soda lake sediments.</title>
        <authorList>
            <person name="Abin C.A."/>
            <person name="Hollibaugh J.T."/>
        </authorList>
    </citation>
    <scope>NUCLEOTIDE SEQUENCE [LARGE SCALE GENOMIC DNA]</scope>
    <source>
        <strain evidence="18 19">AHT28</strain>
    </source>
</reference>
<name>A0A1E5FYW8_9FIRM</name>
<dbReference type="UniPathway" id="UPA00591">
    <property type="reaction ID" value="UER00648"/>
</dbReference>
<evidence type="ECO:0000256" key="9">
    <source>
        <dbReference type="ARBA" id="ARBA00022679"/>
    </source>
</evidence>
<evidence type="ECO:0000256" key="2">
    <source>
        <dbReference type="ARBA" id="ARBA00002049"/>
    </source>
</evidence>
<evidence type="ECO:0000256" key="3">
    <source>
        <dbReference type="ARBA" id="ARBA00004496"/>
    </source>
</evidence>
<dbReference type="OrthoDB" id="9802824at2"/>
<dbReference type="PANTHER" id="PTHR43340:SF1">
    <property type="entry name" value="HYPOXANTHINE PHOSPHORIBOSYLTRANSFERASE"/>
    <property type="match status" value="1"/>
</dbReference>
<dbReference type="Gene3D" id="3.40.50.2020">
    <property type="match status" value="1"/>
</dbReference>
<dbReference type="EMBL" id="MIJE01000035">
    <property type="protein sequence ID" value="OEF95775.1"/>
    <property type="molecule type" value="Genomic_DNA"/>
</dbReference>
<comment type="cofactor">
    <cofactor evidence="1 16">
        <name>Mg(2+)</name>
        <dbReference type="ChEBI" id="CHEBI:18420"/>
    </cofactor>
</comment>
<comment type="similarity">
    <text evidence="6 16">Belongs to the purine/pyrimidine phosphoribosyltransferase family.</text>
</comment>
<keyword evidence="12 16" id="KW-0547">Nucleotide-binding</keyword>
<evidence type="ECO:0000256" key="8">
    <source>
        <dbReference type="ARBA" id="ARBA00022676"/>
    </source>
</evidence>
<dbReference type="GO" id="GO:0006178">
    <property type="term" value="P:guanine salvage"/>
    <property type="evidence" value="ECO:0007669"/>
    <property type="project" value="TreeGrafter"/>
</dbReference>
<dbReference type="GO" id="GO:0000287">
    <property type="term" value="F:magnesium ion binding"/>
    <property type="evidence" value="ECO:0007669"/>
    <property type="project" value="TreeGrafter"/>
</dbReference>
<dbReference type="GO" id="GO:0005829">
    <property type="term" value="C:cytosol"/>
    <property type="evidence" value="ECO:0007669"/>
    <property type="project" value="TreeGrafter"/>
</dbReference>